<keyword evidence="1" id="KW-0479">Metal-binding</keyword>
<dbReference type="PANTHER" id="PTHR46347:SF1">
    <property type="entry name" value="RING_FYVE_PHD ZINC FINGER SUPERFAMILY PROTEIN"/>
    <property type="match status" value="1"/>
</dbReference>
<sequence length="337" mass="37616">MDTYTPEREAHDDPTPHMGTDGEGDGGPRPRGKPRECYICRTLVYPTYVEPTGLGQMLGRPPTRAYEDEDGRLICPCKCSGSTKWVHEGCIQQWRYTNIGSTNYRRCERCHYEYRFQRMDWAQRLRSPILAFALAVMIVALLIFLLGFIGDQVLGLWLDPAGTIYGALGGEVDDWELDLDLDASELGLDALDDDGWSLHFLKGLFSLGLVGMVKVIFLSPFQWWNIRATGMLSGGRRRGGTGRDRLENINLSMVLIGTITFFWMVWTATRKWTKQALDKASERLSNAQPDDDDDDDDDDDVDDEHVGANAEGSGPDAAEPTEPSAGPTGAEKLDKDL</sequence>
<name>A0A9Q0AS12_9PEZI</name>
<feature type="domain" description="RING-CH-type" evidence="6">
    <location>
        <begin position="29"/>
        <end position="117"/>
    </location>
</feature>
<keyword evidence="8" id="KW-1185">Reference proteome</keyword>
<evidence type="ECO:0000256" key="1">
    <source>
        <dbReference type="ARBA" id="ARBA00022723"/>
    </source>
</evidence>
<dbReference type="CDD" id="cd16495">
    <property type="entry name" value="RING_CH-C4HC3_MARCH"/>
    <property type="match status" value="1"/>
</dbReference>
<dbReference type="AlphaFoldDB" id="A0A9Q0AS12"/>
<dbReference type="EMBL" id="JAFIMR010000010">
    <property type="protein sequence ID" value="KAI1873399.1"/>
    <property type="molecule type" value="Genomic_DNA"/>
</dbReference>
<feature type="region of interest" description="Disordered" evidence="4">
    <location>
        <begin position="1"/>
        <end position="33"/>
    </location>
</feature>
<proteinExistence type="predicted"/>
<reference evidence="7" key="1">
    <citation type="submission" date="2021-03" db="EMBL/GenBank/DDBJ databases">
        <title>Revisited historic fungal species revealed as producer of novel bioactive compounds through whole genome sequencing and comparative genomics.</title>
        <authorList>
            <person name="Vignolle G.A."/>
            <person name="Hochenegger N."/>
            <person name="Mach R.L."/>
            <person name="Mach-Aigner A.R."/>
            <person name="Javad Rahimi M."/>
            <person name="Salim K.A."/>
            <person name="Chan C.M."/>
            <person name="Lim L.B.L."/>
            <person name="Cai F."/>
            <person name="Druzhinina I.S."/>
            <person name="U'Ren J.M."/>
            <person name="Derntl C."/>
        </authorList>
    </citation>
    <scope>NUCLEOTIDE SEQUENCE</scope>
    <source>
        <strain evidence="7">TUCIM 5799</strain>
    </source>
</reference>
<organism evidence="7 8">
    <name type="scientific">Neoarthrinium moseri</name>
    <dbReference type="NCBI Taxonomy" id="1658444"/>
    <lineage>
        <taxon>Eukaryota</taxon>
        <taxon>Fungi</taxon>
        <taxon>Dikarya</taxon>
        <taxon>Ascomycota</taxon>
        <taxon>Pezizomycotina</taxon>
        <taxon>Sordariomycetes</taxon>
        <taxon>Xylariomycetidae</taxon>
        <taxon>Amphisphaeriales</taxon>
        <taxon>Apiosporaceae</taxon>
        <taxon>Neoarthrinium</taxon>
    </lineage>
</organism>
<dbReference type="PANTHER" id="PTHR46347">
    <property type="entry name" value="RING/FYVE/PHD ZINC FINGER SUPERFAMILY PROTEIN"/>
    <property type="match status" value="1"/>
</dbReference>
<keyword evidence="5" id="KW-1133">Transmembrane helix</keyword>
<dbReference type="Pfam" id="PF12906">
    <property type="entry name" value="RINGv"/>
    <property type="match status" value="1"/>
</dbReference>
<keyword evidence="3" id="KW-0862">Zinc</keyword>
<feature type="transmembrane region" description="Helical" evidence="5">
    <location>
        <begin position="204"/>
        <end position="225"/>
    </location>
</feature>
<evidence type="ECO:0000313" key="7">
    <source>
        <dbReference type="EMBL" id="KAI1873399.1"/>
    </source>
</evidence>
<feature type="transmembrane region" description="Helical" evidence="5">
    <location>
        <begin position="129"/>
        <end position="149"/>
    </location>
</feature>
<keyword evidence="5" id="KW-0472">Membrane</keyword>
<evidence type="ECO:0000259" key="6">
    <source>
        <dbReference type="PROSITE" id="PS51292"/>
    </source>
</evidence>
<feature type="compositionally biased region" description="Acidic residues" evidence="4">
    <location>
        <begin position="289"/>
        <end position="303"/>
    </location>
</feature>
<dbReference type="InterPro" id="IPR011016">
    <property type="entry name" value="Znf_RING-CH"/>
</dbReference>
<dbReference type="Proteomes" id="UP000829685">
    <property type="component" value="Unassembled WGS sequence"/>
</dbReference>
<dbReference type="PROSITE" id="PS51292">
    <property type="entry name" value="ZF_RING_CH"/>
    <property type="match status" value="1"/>
</dbReference>
<dbReference type="InterPro" id="IPR013083">
    <property type="entry name" value="Znf_RING/FYVE/PHD"/>
</dbReference>
<dbReference type="GO" id="GO:0008270">
    <property type="term" value="F:zinc ion binding"/>
    <property type="evidence" value="ECO:0007669"/>
    <property type="project" value="UniProtKB-KW"/>
</dbReference>
<gene>
    <name evidence="7" type="ORF">JX265_005021</name>
</gene>
<comment type="caution">
    <text evidence="7">The sequence shown here is derived from an EMBL/GenBank/DDBJ whole genome shotgun (WGS) entry which is preliminary data.</text>
</comment>
<evidence type="ECO:0000256" key="5">
    <source>
        <dbReference type="SAM" id="Phobius"/>
    </source>
</evidence>
<dbReference type="SUPFAM" id="SSF57850">
    <property type="entry name" value="RING/U-box"/>
    <property type="match status" value="1"/>
</dbReference>
<protein>
    <recommendedName>
        <fullName evidence="6">RING-CH-type domain-containing protein</fullName>
    </recommendedName>
</protein>
<evidence type="ECO:0000256" key="4">
    <source>
        <dbReference type="SAM" id="MobiDB-lite"/>
    </source>
</evidence>
<feature type="region of interest" description="Disordered" evidence="4">
    <location>
        <begin position="282"/>
        <end position="337"/>
    </location>
</feature>
<dbReference type="Gene3D" id="3.30.40.10">
    <property type="entry name" value="Zinc/RING finger domain, C3HC4 (zinc finger)"/>
    <property type="match status" value="1"/>
</dbReference>
<evidence type="ECO:0000313" key="8">
    <source>
        <dbReference type="Proteomes" id="UP000829685"/>
    </source>
</evidence>
<evidence type="ECO:0000256" key="3">
    <source>
        <dbReference type="ARBA" id="ARBA00022833"/>
    </source>
</evidence>
<evidence type="ECO:0000256" key="2">
    <source>
        <dbReference type="ARBA" id="ARBA00022771"/>
    </source>
</evidence>
<feature type="transmembrane region" description="Helical" evidence="5">
    <location>
        <begin position="246"/>
        <end position="266"/>
    </location>
</feature>
<dbReference type="SMART" id="SM00744">
    <property type="entry name" value="RINGv"/>
    <property type="match status" value="1"/>
</dbReference>
<feature type="compositionally biased region" description="Basic and acidic residues" evidence="4">
    <location>
        <begin position="1"/>
        <end position="15"/>
    </location>
</feature>
<accession>A0A9Q0AS12</accession>
<keyword evidence="2" id="KW-0863">Zinc-finger</keyword>
<keyword evidence="5" id="KW-0812">Transmembrane</keyword>